<dbReference type="eggNOG" id="arCOG02488">
    <property type="taxonomic scope" value="Archaea"/>
</dbReference>
<feature type="region of interest" description="Disordered" evidence="1">
    <location>
        <begin position="54"/>
        <end position="74"/>
    </location>
</feature>
<feature type="domain" description="Macroglobulin" evidence="2">
    <location>
        <begin position="118"/>
        <end position="174"/>
    </location>
</feature>
<gene>
    <name evidence="3" type="ordered locus">mru_1424</name>
</gene>
<evidence type="ECO:0000256" key="1">
    <source>
        <dbReference type="SAM" id="MobiDB-lite"/>
    </source>
</evidence>
<reference evidence="3 4" key="1">
    <citation type="journal article" date="2010" name="PLoS ONE">
        <title>The genome sequence of the rumen methanogen Methanobrevibacter ruminantium reveals new possibilities for controlling ruminant methane emissions.</title>
        <authorList>
            <person name="Leahy S.C."/>
            <person name="Kelly W.J."/>
            <person name="Altermann E."/>
            <person name="Ronimus R.S."/>
            <person name="Yeoman C.J."/>
            <person name="Pacheco D.M."/>
            <person name="Li D."/>
            <person name="Kong Z."/>
            <person name="McTavish S."/>
            <person name="Sang C."/>
            <person name="Lambie S.C."/>
            <person name="Janssen P.H."/>
            <person name="Dey D."/>
            <person name="Attwood G.T."/>
        </authorList>
    </citation>
    <scope>NUCLEOTIDE SEQUENCE [LARGE SCALE GENOMIC DNA]</scope>
    <source>
        <strain evidence="4">ATCC 35063 / DSM 1093 / JCM 13430 / OCM 146 / M1</strain>
    </source>
</reference>
<protein>
    <submittedName>
        <fullName evidence="3">Adhesin-like protein</fullName>
    </submittedName>
</protein>
<organism evidence="3 4">
    <name type="scientific">Methanobrevibacter ruminantium (strain ATCC 35063 / DSM 1093 / JCM 13430 / OCM 146 / M1)</name>
    <name type="common">Methanobacterium ruminantium</name>
    <dbReference type="NCBI Taxonomy" id="634498"/>
    <lineage>
        <taxon>Archaea</taxon>
        <taxon>Methanobacteriati</taxon>
        <taxon>Methanobacteriota</taxon>
        <taxon>Methanomada group</taxon>
        <taxon>Methanobacteria</taxon>
        <taxon>Methanobacteriales</taxon>
        <taxon>Methanobacteriaceae</taxon>
        <taxon>Methanobrevibacter</taxon>
    </lineage>
</organism>
<dbReference type="KEGG" id="mru:mru_1424"/>
<evidence type="ECO:0000313" key="3">
    <source>
        <dbReference type="EMBL" id="ADC47274.1"/>
    </source>
</evidence>
<dbReference type="OrthoDB" id="75202at2157"/>
<dbReference type="eggNOG" id="arCOG06479">
    <property type="taxonomic scope" value="Archaea"/>
</dbReference>
<dbReference type="EMBL" id="CP001719">
    <property type="protein sequence ID" value="ADC47274.1"/>
    <property type="molecule type" value="Genomic_DNA"/>
</dbReference>
<evidence type="ECO:0000259" key="2">
    <source>
        <dbReference type="Pfam" id="PF17789"/>
    </source>
</evidence>
<proteinExistence type="predicted"/>
<accession>D3E413</accession>
<dbReference type="InterPro" id="IPR013783">
    <property type="entry name" value="Ig-like_fold"/>
</dbReference>
<dbReference type="HOGENOM" id="CLU_566986_0_0_2"/>
<name>D3E413_METRM</name>
<dbReference type="InterPro" id="IPR040839">
    <property type="entry name" value="MG4"/>
</dbReference>
<dbReference type="Gene3D" id="2.60.40.10">
    <property type="entry name" value="Immunoglobulins"/>
    <property type="match status" value="1"/>
</dbReference>
<dbReference type="Pfam" id="PF17789">
    <property type="entry name" value="MG4"/>
    <property type="match status" value="1"/>
</dbReference>
<keyword evidence="4" id="KW-1185">Reference proteome</keyword>
<feature type="compositionally biased region" description="Low complexity" evidence="1">
    <location>
        <begin position="61"/>
        <end position="70"/>
    </location>
</feature>
<dbReference type="RefSeq" id="WP_012956223.1">
    <property type="nucleotide sequence ID" value="NC_013790.1"/>
</dbReference>
<dbReference type="Proteomes" id="UP000008680">
    <property type="component" value="Chromosome"/>
</dbReference>
<sequence>MKRRYKVLFLLAILTIISINAISASEIGLDDNNAIDENDGFKIKQDIMSEKIISDNEDADSNNANDVNTDSSDEVNEDNVIEQNTDTDTVDEDEEDPIIPVDTRLFNPDSVIKGNDLNIVLKDIDNNPLANQTIKFNINDKQYQRTTDKTGTAKLKINLSPKTHTFFIEYDGCDEYYPTNLVFDLKVIKPVQTKLSVKSTIVYKNNKLMVYLKTSDNKALANQKIKIGLPKKTYTRTTDKNGLASLNINLNPKTYSINLSYDGKGKYLPTSKKIKIHVFENELLGSTYYGKVELLKGIGNSSSKVKIAYVVGLHVLEHQIHDEVYNIMKQKTSMHYSYNVYKITLTKKSGNYNTDRMRGQILAKNYIVPHVNKQKYNLVVDVHSTTGVYYKKSYFIHVPQNRHKPSLNLANKAIKIINTLDKQSKIVYWSPDSQTSPPYLTLPIMKAGTPTFVFETLTSEPVSRSKYRANILINAVDKLFG</sequence>
<dbReference type="AlphaFoldDB" id="D3E413"/>
<evidence type="ECO:0000313" key="4">
    <source>
        <dbReference type="Proteomes" id="UP000008680"/>
    </source>
</evidence>
<dbReference type="PATRIC" id="fig|634498.28.peg.1428"/>
<dbReference type="GeneID" id="8771075"/>